<protein>
    <recommendedName>
        <fullName evidence="3">Mitochondrial import inner membrane translocase subunit TIM22</fullName>
    </recommendedName>
</protein>
<organism evidence="1 2">
    <name type="scientific">Skeletonema marinoi</name>
    <dbReference type="NCBI Taxonomy" id="267567"/>
    <lineage>
        <taxon>Eukaryota</taxon>
        <taxon>Sar</taxon>
        <taxon>Stramenopiles</taxon>
        <taxon>Ochrophyta</taxon>
        <taxon>Bacillariophyta</taxon>
        <taxon>Coscinodiscophyceae</taxon>
        <taxon>Thalassiosirophycidae</taxon>
        <taxon>Thalassiosirales</taxon>
        <taxon>Skeletonemataceae</taxon>
        <taxon>Skeletonema</taxon>
        <taxon>Skeletonema marinoi-dohrnii complex</taxon>
    </lineage>
</organism>
<accession>A0AAD8YEL1</accession>
<evidence type="ECO:0008006" key="3">
    <source>
        <dbReference type="Google" id="ProtNLM"/>
    </source>
</evidence>
<name>A0AAD8YEL1_9STRA</name>
<keyword evidence="2" id="KW-1185">Reference proteome</keyword>
<dbReference type="EMBL" id="JATAAI010000006">
    <property type="protein sequence ID" value="KAK1745086.1"/>
    <property type="molecule type" value="Genomic_DNA"/>
</dbReference>
<gene>
    <name evidence="1" type="ORF">QTG54_004377</name>
</gene>
<sequence length="117" mass="12320">MGGDSFSSGAFNDPKHVVSGPGLERTIYSSSIGAAAGIFYGGCAAAWFPDPVESVASSAVHLAAQASVPSDKPYYDPRCGFLSLPGPSPLQSALWKLPGMKRRMCGTLLQLEWWGVQ</sequence>
<proteinExistence type="predicted"/>
<dbReference type="AlphaFoldDB" id="A0AAD8YEL1"/>
<reference evidence="1" key="1">
    <citation type="submission" date="2023-06" db="EMBL/GenBank/DDBJ databases">
        <title>Survivors Of The Sea: Transcriptome response of Skeletonema marinoi to long-term dormancy.</title>
        <authorList>
            <person name="Pinder M.I.M."/>
            <person name="Kourtchenko O."/>
            <person name="Robertson E.K."/>
            <person name="Larsson T."/>
            <person name="Maumus F."/>
            <person name="Osuna-Cruz C.M."/>
            <person name="Vancaester E."/>
            <person name="Stenow R."/>
            <person name="Vandepoele K."/>
            <person name="Ploug H."/>
            <person name="Bruchert V."/>
            <person name="Godhe A."/>
            <person name="Topel M."/>
        </authorList>
    </citation>
    <scope>NUCLEOTIDE SEQUENCE</scope>
    <source>
        <strain evidence="1">R05AC</strain>
    </source>
</reference>
<dbReference type="Proteomes" id="UP001224775">
    <property type="component" value="Unassembled WGS sequence"/>
</dbReference>
<evidence type="ECO:0000313" key="2">
    <source>
        <dbReference type="Proteomes" id="UP001224775"/>
    </source>
</evidence>
<evidence type="ECO:0000313" key="1">
    <source>
        <dbReference type="EMBL" id="KAK1745086.1"/>
    </source>
</evidence>
<comment type="caution">
    <text evidence="1">The sequence shown here is derived from an EMBL/GenBank/DDBJ whole genome shotgun (WGS) entry which is preliminary data.</text>
</comment>